<evidence type="ECO:0000259" key="1">
    <source>
        <dbReference type="Pfam" id="PF24906"/>
    </source>
</evidence>
<dbReference type="Proteomes" id="UP000481153">
    <property type="component" value="Unassembled WGS sequence"/>
</dbReference>
<dbReference type="PANTHER" id="PTHR31827:SF1">
    <property type="entry name" value="EMB|CAB89363.1"/>
    <property type="match status" value="1"/>
</dbReference>
<proteinExistence type="predicted"/>
<dbReference type="AlphaFoldDB" id="A0A6G0X4A7"/>
<protein>
    <recommendedName>
        <fullName evidence="1">WRKY19-like zinc finger domain-containing protein</fullName>
    </recommendedName>
</protein>
<accession>A0A6G0X4A7</accession>
<feature type="domain" description="WRKY19-like zinc finger" evidence="1">
    <location>
        <begin position="119"/>
        <end position="141"/>
    </location>
</feature>
<dbReference type="EMBL" id="VJMJ01000106">
    <property type="protein sequence ID" value="KAF0734783.1"/>
    <property type="molecule type" value="Genomic_DNA"/>
</dbReference>
<comment type="caution">
    <text evidence="2">The sequence shown here is derived from an EMBL/GenBank/DDBJ whole genome shotgun (WGS) entry which is preliminary data.</text>
</comment>
<dbReference type="PANTHER" id="PTHR31827">
    <property type="entry name" value="EMB|CAB89363.1"/>
    <property type="match status" value="1"/>
</dbReference>
<evidence type="ECO:0000313" key="3">
    <source>
        <dbReference type="Proteomes" id="UP000481153"/>
    </source>
</evidence>
<name>A0A6G0X4A7_9STRA</name>
<gene>
    <name evidence="2" type="ORF">Ae201684_008632</name>
</gene>
<sequence length="218" mass="23610">MNVERRPLPSLDVAMPLSYPSPRSSPSYMAQAFPLEISPANYHRLPPLESLVQRPRQFDAWTPPGASYRAEFDNVPMTKPSVSRFQFPVLPSLRDTLRMTPELMAQQHTSPTKHVVGVKLCGVVGCEKRAKAGGVCIAHGGGIRCSKEGCSKHAVSLGFCISHGGGKRCTAEGCQNASRKFGVCWSHGGKRMCLVQGCTKGPKTGGYCWAHGGKMPKK</sequence>
<dbReference type="VEuPathDB" id="FungiDB:AeMF1_001495"/>
<keyword evidence="3" id="KW-1185">Reference proteome</keyword>
<feature type="domain" description="WRKY19-like zinc finger" evidence="1">
    <location>
        <begin position="189"/>
        <end position="213"/>
    </location>
</feature>
<dbReference type="OrthoDB" id="63748at2759"/>
<dbReference type="Pfam" id="PF24906">
    <property type="entry name" value="Zf_WRKY19"/>
    <property type="match status" value="3"/>
</dbReference>
<evidence type="ECO:0000313" key="2">
    <source>
        <dbReference type="EMBL" id="KAF0734783.1"/>
    </source>
</evidence>
<organism evidence="2 3">
    <name type="scientific">Aphanomyces euteiches</name>
    <dbReference type="NCBI Taxonomy" id="100861"/>
    <lineage>
        <taxon>Eukaryota</taxon>
        <taxon>Sar</taxon>
        <taxon>Stramenopiles</taxon>
        <taxon>Oomycota</taxon>
        <taxon>Saprolegniomycetes</taxon>
        <taxon>Saprolegniales</taxon>
        <taxon>Verrucalvaceae</taxon>
        <taxon>Aphanomyces</taxon>
    </lineage>
</organism>
<reference evidence="2 3" key="1">
    <citation type="submission" date="2019-07" db="EMBL/GenBank/DDBJ databases">
        <title>Genomics analysis of Aphanomyces spp. identifies a new class of oomycete effector associated with host adaptation.</title>
        <authorList>
            <person name="Gaulin E."/>
        </authorList>
    </citation>
    <scope>NUCLEOTIDE SEQUENCE [LARGE SCALE GENOMIC DNA]</scope>
    <source>
        <strain evidence="2 3">ATCC 201684</strain>
    </source>
</reference>
<feature type="domain" description="WRKY19-like zinc finger" evidence="1">
    <location>
        <begin position="142"/>
        <end position="165"/>
    </location>
</feature>
<dbReference type="InterPro" id="IPR056866">
    <property type="entry name" value="Znf_WRKY19"/>
</dbReference>